<reference evidence="3" key="1">
    <citation type="submission" date="2017-02" db="UniProtKB">
        <authorList>
            <consortium name="WormBaseParasite"/>
        </authorList>
    </citation>
    <scope>IDENTIFICATION</scope>
</reference>
<dbReference type="Proteomes" id="UP000036681">
    <property type="component" value="Unplaced"/>
</dbReference>
<evidence type="ECO:0000256" key="1">
    <source>
        <dbReference type="SAM" id="MobiDB-lite"/>
    </source>
</evidence>
<dbReference type="Gene3D" id="1.10.490.10">
    <property type="entry name" value="Globins"/>
    <property type="match status" value="1"/>
</dbReference>
<feature type="compositionally biased region" description="Low complexity" evidence="1">
    <location>
        <begin position="70"/>
        <end position="82"/>
    </location>
</feature>
<dbReference type="InterPro" id="IPR012292">
    <property type="entry name" value="Globin/Proto"/>
</dbReference>
<dbReference type="GO" id="GO:0019825">
    <property type="term" value="F:oxygen binding"/>
    <property type="evidence" value="ECO:0007669"/>
    <property type="project" value="InterPro"/>
</dbReference>
<evidence type="ECO:0000313" key="2">
    <source>
        <dbReference type="Proteomes" id="UP000036681"/>
    </source>
</evidence>
<proteinExistence type="predicted"/>
<organism evidence="2 3">
    <name type="scientific">Ascaris lumbricoides</name>
    <name type="common">Giant roundworm</name>
    <dbReference type="NCBI Taxonomy" id="6252"/>
    <lineage>
        <taxon>Eukaryota</taxon>
        <taxon>Metazoa</taxon>
        <taxon>Ecdysozoa</taxon>
        <taxon>Nematoda</taxon>
        <taxon>Chromadorea</taxon>
        <taxon>Rhabditida</taxon>
        <taxon>Spirurina</taxon>
        <taxon>Ascaridomorpha</taxon>
        <taxon>Ascaridoidea</taxon>
        <taxon>Ascarididae</taxon>
        <taxon>Ascaris</taxon>
    </lineage>
</organism>
<dbReference type="GO" id="GO:0020037">
    <property type="term" value="F:heme binding"/>
    <property type="evidence" value="ECO:0007669"/>
    <property type="project" value="InterPro"/>
</dbReference>
<accession>A0A0M3HMQ8</accession>
<feature type="region of interest" description="Disordered" evidence="1">
    <location>
        <begin position="62"/>
        <end position="86"/>
    </location>
</feature>
<dbReference type="WBParaSite" id="ALUE_0000284001-mRNA-1">
    <property type="protein sequence ID" value="ALUE_0000284001-mRNA-1"/>
    <property type="gene ID" value="ALUE_0000284001"/>
</dbReference>
<evidence type="ECO:0000313" key="3">
    <source>
        <dbReference type="WBParaSite" id="ALUE_0000284001-mRNA-1"/>
    </source>
</evidence>
<protein>
    <submittedName>
        <fullName evidence="3">RGS domain-containing protein</fullName>
    </submittedName>
</protein>
<sequence>MGNDSSKLPHRKSAHTLKLPSTNGTKHHIFPPAINVANSVSCSDNLLNADFDGGRRNSSKISIDLDSARSRSGSTGSARSTGQMKHPVSIRNRLLIQSCFQNPHQTLGKKIMKRACERRFEFGQFYLKLDSDQRDCIEENIKTLLKKTVANIDFIDEVQRLAEEFGGKHVQYRTQGFKPDFFAACADATITECAFLDNAVHPAHQTLSAFSSFITMVFSSVRDGFYAEMRRVRRASNSFSTGSNSSSRKKKFSDDLTADISLRSMSPGADSHSSDECFSAVTITNEDDGFLKPPLHGSMVSTRSA</sequence>
<name>A0A0M3HMQ8_ASCLU</name>
<dbReference type="AlphaFoldDB" id="A0A0M3HMQ8"/>
<feature type="region of interest" description="Disordered" evidence="1">
    <location>
        <begin position="1"/>
        <end position="25"/>
    </location>
</feature>
<keyword evidence="2" id="KW-1185">Reference proteome</keyword>